<dbReference type="GO" id="GO:0016020">
    <property type="term" value="C:membrane"/>
    <property type="evidence" value="ECO:0007669"/>
    <property type="project" value="UniProtKB-SubCell"/>
</dbReference>
<reference evidence="7 8" key="1">
    <citation type="journal article" date="2014" name="BMC Genomics">
        <title>Comparison of environmental and isolate Sulfobacillus genomes reveals diverse carbon, sulfur, nitrogen, and hydrogen metabolisms.</title>
        <authorList>
            <person name="Justice N.B."/>
            <person name="Norman A."/>
            <person name="Brown C.T."/>
            <person name="Singh A."/>
            <person name="Thomas B.C."/>
            <person name="Banfield J.F."/>
        </authorList>
    </citation>
    <scope>NUCLEOTIDE SEQUENCE [LARGE SCALE GENOMIC DNA]</scope>
    <source>
        <strain evidence="7">AMDSBA1</strain>
    </source>
</reference>
<evidence type="ECO:0000256" key="2">
    <source>
        <dbReference type="ARBA" id="ARBA00022448"/>
    </source>
</evidence>
<evidence type="ECO:0000256" key="5">
    <source>
        <dbReference type="ARBA" id="ARBA00023136"/>
    </source>
</evidence>
<dbReference type="PANTHER" id="PTHR11101:SF80">
    <property type="entry name" value="PHOSPHATE TRANSPORTER"/>
    <property type="match status" value="1"/>
</dbReference>
<dbReference type="Pfam" id="PF01384">
    <property type="entry name" value="PHO4"/>
    <property type="match status" value="2"/>
</dbReference>
<dbReference type="GO" id="GO:0035435">
    <property type="term" value="P:phosphate ion transmembrane transport"/>
    <property type="evidence" value="ECO:0007669"/>
    <property type="project" value="TreeGrafter"/>
</dbReference>
<evidence type="ECO:0000256" key="3">
    <source>
        <dbReference type="ARBA" id="ARBA00022692"/>
    </source>
</evidence>
<accession>A0A2T2WQA5</accession>
<keyword evidence="3 6" id="KW-0812">Transmembrane</keyword>
<feature type="transmembrane region" description="Helical" evidence="6">
    <location>
        <begin position="6"/>
        <end position="25"/>
    </location>
</feature>
<feature type="transmembrane region" description="Helical" evidence="6">
    <location>
        <begin position="305"/>
        <end position="326"/>
    </location>
</feature>
<name>A0A2T2WQA5_9FIRM</name>
<comment type="caution">
    <text evidence="7">The sequence shown here is derived from an EMBL/GenBank/DDBJ whole genome shotgun (WGS) entry which is preliminary data.</text>
</comment>
<feature type="transmembrane region" description="Helical" evidence="6">
    <location>
        <begin position="37"/>
        <end position="60"/>
    </location>
</feature>
<evidence type="ECO:0000256" key="1">
    <source>
        <dbReference type="ARBA" id="ARBA00004141"/>
    </source>
</evidence>
<keyword evidence="5 6" id="KW-0472">Membrane</keyword>
<evidence type="ECO:0000313" key="7">
    <source>
        <dbReference type="EMBL" id="PSR24415.1"/>
    </source>
</evidence>
<evidence type="ECO:0000256" key="6">
    <source>
        <dbReference type="SAM" id="Phobius"/>
    </source>
</evidence>
<dbReference type="EMBL" id="PXYT01000079">
    <property type="protein sequence ID" value="PSR24415.1"/>
    <property type="molecule type" value="Genomic_DNA"/>
</dbReference>
<dbReference type="AlphaFoldDB" id="A0A2T2WQA5"/>
<dbReference type="PANTHER" id="PTHR11101">
    <property type="entry name" value="PHOSPHATE TRANSPORTER"/>
    <property type="match status" value="1"/>
</dbReference>
<evidence type="ECO:0000256" key="4">
    <source>
        <dbReference type="ARBA" id="ARBA00022989"/>
    </source>
</evidence>
<sequence length="329" mass="34563">MAPVDSIYIGIFVLIALFSVLAGFNDGGNLMATFLRGGVIAPALIFPVLVGSVALGPVLFGTAVSRTITVAIINFHQANPDVLAVAVGSAVLSVFVTWRMRMPTSMTMALGGGMVGAAIASGDTRFIHWAGLLTVLVGMGLSVVLGFVAAFLLTRLLWDVLSLTSLSGYRSLKRLQYGSAVWQGLAYGANDQEKAIGLMALTLMLWGHHVHYHVSWISVVVPLGFWALGFWGGGVRIAKTVGGHIIRLDPMNALSTQSAAALTVSLAALLGMPVSTTQTTDGALLGTGTALNPLKVKWVVVRTMFMVWGIALPLGMVTGLMAMAAIRWG</sequence>
<gene>
    <name evidence="7" type="ORF">C7B43_19095</name>
</gene>
<proteinExistence type="predicted"/>
<keyword evidence="2" id="KW-0813">Transport</keyword>
<protein>
    <submittedName>
        <fullName evidence="7">Phosphate transporter</fullName>
    </submittedName>
</protein>
<feature type="transmembrane region" description="Helical" evidence="6">
    <location>
        <begin position="129"/>
        <end position="153"/>
    </location>
</feature>
<feature type="transmembrane region" description="Helical" evidence="6">
    <location>
        <begin position="80"/>
        <end position="98"/>
    </location>
</feature>
<keyword evidence="4 6" id="KW-1133">Transmembrane helix</keyword>
<dbReference type="InterPro" id="IPR001204">
    <property type="entry name" value="Phos_transporter"/>
</dbReference>
<dbReference type="GO" id="GO:0005315">
    <property type="term" value="F:phosphate transmembrane transporter activity"/>
    <property type="evidence" value="ECO:0007669"/>
    <property type="project" value="InterPro"/>
</dbReference>
<feature type="transmembrane region" description="Helical" evidence="6">
    <location>
        <begin position="213"/>
        <end position="232"/>
    </location>
</feature>
<comment type="subcellular location">
    <subcellularLocation>
        <location evidence="1">Membrane</location>
        <topology evidence="1">Multi-pass membrane protein</topology>
    </subcellularLocation>
</comment>
<organism evidence="7 8">
    <name type="scientific">Sulfobacillus benefaciens</name>
    <dbReference type="NCBI Taxonomy" id="453960"/>
    <lineage>
        <taxon>Bacteria</taxon>
        <taxon>Bacillati</taxon>
        <taxon>Bacillota</taxon>
        <taxon>Clostridia</taxon>
        <taxon>Eubacteriales</taxon>
        <taxon>Clostridiales Family XVII. Incertae Sedis</taxon>
        <taxon>Sulfobacillus</taxon>
    </lineage>
</organism>
<evidence type="ECO:0000313" key="8">
    <source>
        <dbReference type="Proteomes" id="UP000242699"/>
    </source>
</evidence>
<dbReference type="Proteomes" id="UP000242699">
    <property type="component" value="Unassembled WGS sequence"/>
</dbReference>